<evidence type="ECO:0000256" key="1">
    <source>
        <dbReference type="ARBA" id="ARBA00000381"/>
    </source>
</evidence>
<keyword evidence="6 9" id="KW-0413">Isomerase</keyword>
<evidence type="ECO:0000313" key="11">
    <source>
        <dbReference type="EMBL" id="TDQ59694.1"/>
    </source>
</evidence>
<evidence type="ECO:0000256" key="8">
    <source>
        <dbReference type="PROSITE-ProRule" id="PRU00182"/>
    </source>
</evidence>
<proteinExistence type="inferred from homology"/>
<dbReference type="InterPro" id="IPR020103">
    <property type="entry name" value="PsdUridine_synth_cat_dom_sf"/>
</dbReference>
<feature type="active site" evidence="7">
    <location>
        <position position="147"/>
    </location>
</feature>
<dbReference type="FunFam" id="3.10.290.10:FF:000010">
    <property type="entry name" value="Pseudouridine synthase"/>
    <property type="match status" value="1"/>
</dbReference>
<evidence type="ECO:0000313" key="12">
    <source>
        <dbReference type="Proteomes" id="UP000295657"/>
    </source>
</evidence>
<dbReference type="PROSITE" id="PS50889">
    <property type="entry name" value="S4"/>
    <property type="match status" value="1"/>
</dbReference>
<evidence type="ECO:0000256" key="9">
    <source>
        <dbReference type="RuleBase" id="RU362028"/>
    </source>
</evidence>
<keyword evidence="5 8" id="KW-0694">RNA-binding</keyword>
<dbReference type="NCBIfam" id="NF008249">
    <property type="entry name" value="PRK11025.1"/>
    <property type="match status" value="1"/>
</dbReference>
<dbReference type="SUPFAM" id="SSF55120">
    <property type="entry name" value="Pseudouridine synthase"/>
    <property type="match status" value="1"/>
</dbReference>
<evidence type="ECO:0000256" key="4">
    <source>
        <dbReference type="ARBA" id="ARBA00022552"/>
    </source>
</evidence>
<dbReference type="AlphaFoldDB" id="A0A4R6VCP0"/>
<evidence type="ECO:0000256" key="2">
    <source>
        <dbReference type="ARBA" id="ARBA00002876"/>
    </source>
</evidence>
<dbReference type="PROSITE" id="PS01129">
    <property type="entry name" value="PSI_RLU"/>
    <property type="match status" value="1"/>
</dbReference>
<dbReference type="Gene3D" id="3.10.290.10">
    <property type="entry name" value="RNA-binding S4 domain"/>
    <property type="match status" value="1"/>
</dbReference>
<dbReference type="PANTHER" id="PTHR21600">
    <property type="entry name" value="MITOCHONDRIAL RNA PSEUDOURIDINE SYNTHASE"/>
    <property type="match status" value="1"/>
</dbReference>
<comment type="catalytic activity">
    <reaction evidence="9">
        <text>a uridine in RNA = a pseudouridine in RNA</text>
        <dbReference type="Rhea" id="RHEA:48348"/>
        <dbReference type="Rhea" id="RHEA-COMP:12068"/>
        <dbReference type="Rhea" id="RHEA-COMP:12069"/>
        <dbReference type="ChEBI" id="CHEBI:65314"/>
        <dbReference type="ChEBI" id="CHEBI:65315"/>
    </reaction>
</comment>
<dbReference type="InterPro" id="IPR036986">
    <property type="entry name" value="S4_RNA-bd_sf"/>
</dbReference>
<dbReference type="InterPro" id="IPR002942">
    <property type="entry name" value="S4_RNA-bd"/>
</dbReference>
<dbReference type="PANTHER" id="PTHR21600:SF92">
    <property type="entry name" value="RIBOSOMAL LARGE SUBUNIT PSEUDOURIDINE SYNTHASE C"/>
    <property type="match status" value="1"/>
</dbReference>
<evidence type="ECO:0000256" key="3">
    <source>
        <dbReference type="ARBA" id="ARBA00010876"/>
    </source>
</evidence>
<dbReference type="CDD" id="cd02869">
    <property type="entry name" value="PseudoU_synth_RluA_like"/>
    <property type="match status" value="1"/>
</dbReference>
<reference evidence="11 12" key="1">
    <citation type="submission" date="2019-03" db="EMBL/GenBank/DDBJ databases">
        <title>Genomic Encyclopedia of Type Strains, Phase IV (KMG-IV): sequencing the most valuable type-strain genomes for metagenomic binning, comparative biology and taxonomic classification.</title>
        <authorList>
            <person name="Goeker M."/>
        </authorList>
    </citation>
    <scope>NUCLEOTIDE SEQUENCE [LARGE SCALE GENOMIC DNA]</scope>
    <source>
        <strain evidence="11 12">DSM 28403</strain>
    </source>
</reference>
<dbReference type="EMBL" id="SNYQ01000001">
    <property type="protein sequence ID" value="TDQ59694.1"/>
    <property type="molecule type" value="Genomic_DNA"/>
</dbReference>
<feature type="domain" description="RNA-binding S4" evidence="10">
    <location>
        <begin position="23"/>
        <end position="82"/>
    </location>
</feature>
<dbReference type="RefSeq" id="WP_133542853.1">
    <property type="nucleotide sequence ID" value="NZ_SNYQ01000001.1"/>
</dbReference>
<comment type="caution">
    <text evidence="11">The sequence shown here is derived from an EMBL/GenBank/DDBJ whole genome shotgun (WGS) entry which is preliminary data.</text>
</comment>
<gene>
    <name evidence="11" type="ORF">EDC45_0352</name>
</gene>
<sequence>MTSEKTINPSVQILTVSADESGQRIDNYLCARLKGVPKSLVYRILRKGEVRVNKGRVKPEYKLQPGDNVRVPPVRVAEKAQAQISPKLNKIAALEQQIIFEDDCLLVLNKPSGLAVHGGSGLSFGVIEALRVLRPEARFLELVHRLDRDTSGILLVAKKRSALRNLHEQLRLKQVQKDYLALVRGQWQSHCKLVQAPLLKNELAGGERIVRVNEQGKPSETHFSIEERYANATLIKASPVTGRTHQIRVHTQYAGHPIALDDKYGDKDFDQAMRAIGLDRLFLHAFSIRFNHPKSGETLSLSAAPEKKLKRVLQSLRENR</sequence>
<dbReference type="InterPro" id="IPR006225">
    <property type="entry name" value="PsdUridine_synth_RluC/D"/>
</dbReference>
<dbReference type="SUPFAM" id="SSF55174">
    <property type="entry name" value="Alpha-L RNA-binding motif"/>
    <property type="match status" value="1"/>
</dbReference>
<comment type="catalytic activity">
    <reaction evidence="1">
        <text>uridine(955/2504/2580) in 23S rRNA = pseudouridine(955/2504/2580) in 23S rRNA</text>
        <dbReference type="Rhea" id="RHEA:42528"/>
        <dbReference type="Rhea" id="RHEA-COMP:10099"/>
        <dbReference type="Rhea" id="RHEA-COMP:10100"/>
        <dbReference type="ChEBI" id="CHEBI:65314"/>
        <dbReference type="ChEBI" id="CHEBI:65315"/>
        <dbReference type="EC" id="5.4.99.24"/>
    </reaction>
</comment>
<dbReference type="GO" id="GO:0160141">
    <property type="term" value="F:23S rRNA pseudouridine(955/2504/2580) synthase activity"/>
    <property type="evidence" value="ECO:0007669"/>
    <property type="project" value="UniProtKB-EC"/>
</dbReference>
<dbReference type="Pfam" id="PF01479">
    <property type="entry name" value="S4"/>
    <property type="match status" value="1"/>
</dbReference>
<dbReference type="Proteomes" id="UP000295657">
    <property type="component" value="Unassembled WGS sequence"/>
</dbReference>
<dbReference type="EC" id="5.4.99.-" evidence="9"/>
<dbReference type="CDD" id="cd00165">
    <property type="entry name" value="S4"/>
    <property type="match status" value="1"/>
</dbReference>
<dbReference type="Pfam" id="PF00849">
    <property type="entry name" value="PseudoU_synth_2"/>
    <property type="match status" value="1"/>
</dbReference>
<dbReference type="InterPro" id="IPR006145">
    <property type="entry name" value="PsdUridine_synth_RsuA/RluA"/>
</dbReference>
<organism evidence="11 12">
    <name type="scientific">Mesocricetibacter intestinalis</name>
    <dbReference type="NCBI Taxonomy" id="1521930"/>
    <lineage>
        <taxon>Bacteria</taxon>
        <taxon>Pseudomonadati</taxon>
        <taxon>Pseudomonadota</taxon>
        <taxon>Gammaproteobacteria</taxon>
        <taxon>Pasteurellales</taxon>
        <taxon>Pasteurellaceae</taxon>
        <taxon>Mesocricetibacter</taxon>
    </lineage>
</organism>
<dbReference type="SMART" id="SM00363">
    <property type="entry name" value="S4"/>
    <property type="match status" value="1"/>
</dbReference>
<dbReference type="GO" id="GO:0000455">
    <property type="term" value="P:enzyme-directed rRNA pseudouridine synthesis"/>
    <property type="evidence" value="ECO:0007669"/>
    <property type="project" value="UniProtKB-ARBA"/>
</dbReference>
<dbReference type="InterPro" id="IPR006224">
    <property type="entry name" value="PsdUridine_synth_RluA-like_CS"/>
</dbReference>
<protein>
    <recommendedName>
        <fullName evidence="9">Pseudouridine synthase</fullName>
        <ecNumber evidence="9">5.4.99.-</ecNumber>
    </recommendedName>
</protein>
<dbReference type="NCBIfam" id="TIGR00005">
    <property type="entry name" value="rluA_subfam"/>
    <property type="match status" value="1"/>
</dbReference>
<dbReference type="GO" id="GO:0003723">
    <property type="term" value="F:RNA binding"/>
    <property type="evidence" value="ECO:0007669"/>
    <property type="project" value="UniProtKB-KW"/>
</dbReference>
<dbReference type="OrthoDB" id="9807829at2"/>
<evidence type="ECO:0000256" key="7">
    <source>
        <dbReference type="PIRSR" id="PIRSR606225-1"/>
    </source>
</evidence>
<evidence type="ECO:0000256" key="5">
    <source>
        <dbReference type="ARBA" id="ARBA00022884"/>
    </source>
</evidence>
<accession>A0A4R6VCP0</accession>
<evidence type="ECO:0000259" key="10">
    <source>
        <dbReference type="SMART" id="SM00363"/>
    </source>
</evidence>
<name>A0A4R6VCP0_9PAST</name>
<keyword evidence="12" id="KW-1185">Reference proteome</keyword>
<dbReference type="InterPro" id="IPR050188">
    <property type="entry name" value="RluA_PseudoU_synthase"/>
</dbReference>
<comment type="similarity">
    <text evidence="3 9">Belongs to the pseudouridine synthase RluA family.</text>
</comment>
<evidence type="ECO:0000256" key="6">
    <source>
        <dbReference type="ARBA" id="ARBA00023235"/>
    </source>
</evidence>
<comment type="function">
    <text evidence="2">Responsible for synthesis of pseudouridine from uracil at positions 955, 2504 and 2580 in 23S ribosomal RNA.</text>
</comment>
<keyword evidence="4" id="KW-0698">rRNA processing</keyword>
<dbReference type="Gene3D" id="3.30.2350.10">
    <property type="entry name" value="Pseudouridine synthase"/>
    <property type="match status" value="1"/>
</dbReference>